<dbReference type="InterPro" id="IPR035959">
    <property type="entry name" value="RutC-like_sf"/>
</dbReference>
<reference evidence="1 2" key="1">
    <citation type="submission" date="2019-12" db="EMBL/GenBank/DDBJ databases">
        <title>Genomic-based taxomic classification of the family Erythrobacteraceae.</title>
        <authorList>
            <person name="Xu L."/>
        </authorList>
    </citation>
    <scope>NUCLEOTIDE SEQUENCE [LARGE SCALE GENOMIC DNA]</scope>
    <source>
        <strain evidence="1 2">LMG 29518</strain>
    </source>
</reference>
<dbReference type="AlphaFoldDB" id="A0A6I4TAX5"/>
<gene>
    <name evidence="1" type="ORF">GRI91_14740</name>
</gene>
<organism evidence="1 2">
    <name type="scientific">Altericroceibacterium endophyticum</name>
    <dbReference type="NCBI Taxonomy" id="1808508"/>
    <lineage>
        <taxon>Bacteria</taxon>
        <taxon>Pseudomonadati</taxon>
        <taxon>Pseudomonadota</taxon>
        <taxon>Alphaproteobacteria</taxon>
        <taxon>Sphingomonadales</taxon>
        <taxon>Erythrobacteraceae</taxon>
        <taxon>Altericroceibacterium</taxon>
    </lineage>
</organism>
<keyword evidence="2" id="KW-1185">Reference proteome</keyword>
<dbReference type="PANTHER" id="PTHR43857">
    <property type="entry name" value="BLR7761 PROTEIN"/>
    <property type="match status" value="1"/>
</dbReference>
<dbReference type="OrthoDB" id="9799840at2"/>
<dbReference type="PANTHER" id="PTHR43857:SF1">
    <property type="entry name" value="YJGH FAMILY PROTEIN"/>
    <property type="match status" value="1"/>
</dbReference>
<dbReference type="InterPro" id="IPR006175">
    <property type="entry name" value="YjgF/YER057c/UK114"/>
</dbReference>
<dbReference type="SUPFAM" id="SSF55298">
    <property type="entry name" value="YjgF-like"/>
    <property type="match status" value="1"/>
</dbReference>
<dbReference type="Pfam" id="PF01042">
    <property type="entry name" value="Ribonuc_L-PSP"/>
    <property type="match status" value="1"/>
</dbReference>
<sequence length="130" mass="13949">MSDRRSIPPQSPFEESAGFTRGLRLGNRIEIAGTIGTNQDGSVSPDAGAQADRCFELITSYVEELGGSRNDIVRVRMFVTNMADADAVTASFSRALKDVRPTATLVAIAGLYDPAWKVEIEAEAQLGENA</sequence>
<proteinExistence type="predicted"/>
<dbReference type="RefSeq" id="WP_160737434.1">
    <property type="nucleotide sequence ID" value="NZ_WTYT01000006.1"/>
</dbReference>
<dbReference type="EMBL" id="WTYT01000006">
    <property type="protein sequence ID" value="MXO67020.1"/>
    <property type="molecule type" value="Genomic_DNA"/>
</dbReference>
<comment type="caution">
    <text evidence="1">The sequence shown here is derived from an EMBL/GenBank/DDBJ whole genome shotgun (WGS) entry which is preliminary data.</text>
</comment>
<dbReference type="Gene3D" id="3.30.1330.40">
    <property type="entry name" value="RutC-like"/>
    <property type="match status" value="1"/>
</dbReference>
<dbReference type="Proteomes" id="UP000438476">
    <property type="component" value="Unassembled WGS sequence"/>
</dbReference>
<dbReference type="CDD" id="cd06154">
    <property type="entry name" value="YjgF_YER057c_UK114_like_6"/>
    <property type="match status" value="1"/>
</dbReference>
<protein>
    <submittedName>
        <fullName evidence="1">RidA family protein</fullName>
    </submittedName>
</protein>
<name>A0A6I4TAX5_9SPHN</name>
<accession>A0A6I4TAX5</accession>
<evidence type="ECO:0000313" key="1">
    <source>
        <dbReference type="EMBL" id="MXO67020.1"/>
    </source>
</evidence>
<evidence type="ECO:0000313" key="2">
    <source>
        <dbReference type="Proteomes" id="UP000438476"/>
    </source>
</evidence>